<evidence type="ECO:0008006" key="4">
    <source>
        <dbReference type="Google" id="ProtNLM"/>
    </source>
</evidence>
<evidence type="ECO:0000313" key="3">
    <source>
        <dbReference type="Proteomes" id="UP000294003"/>
    </source>
</evidence>
<organism evidence="2 3">
    <name type="scientific">Monosporascus cannonballus</name>
    <dbReference type="NCBI Taxonomy" id="155416"/>
    <lineage>
        <taxon>Eukaryota</taxon>
        <taxon>Fungi</taxon>
        <taxon>Dikarya</taxon>
        <taxon>Ascomycota</taxon>
        <taxon>Pezizomycotina</taxon>
        <taxon>Sordariomycetes</taxon>
        <taxon>Xylariomycetidae</taxon>
        <taxon>Xylariales</taxon>
        <taxon>Xylariales incertae sedis</taxon>
        <taxon>Monosporascus</taxon>
    </lineage>
</organism>
<proteinExistence type="predicted"/>
<name>A0ABY0GZH1_9PEZI</name>
<protein>
    <recommendedName>
        <fullName evidence="4">Protein kinase domain-containing protein</fullName>
    </recommendedName>
</protein>
<dbReference type="Gene3D" id="3.80.10.10">
    <property type="entry name" value="Ribonuclease Inhibitor"/>
    <property type="match status" value="1"/>
</dbReference>
<keyword evidence="3" id="KW-1185">Reference proteome</keyword>
<accession>A0ABY0GZH1</accession>
<reference evidence="2 3" key="1">
    <citation type="submission" date="2018-06" db="EMBL/GenBank/DDBJ databases">
        <title>Complete Genomes of Monosporascus.</title>
        <authorList>
            <person name="Robinson A.J."/>
            <person name="Natvig D.O."/>
        </authorList>
    </citation>
    <scope>NUCLEOTIDE SEQUENCE [LARGE SCALE GENOMIC DNA]</scope>
    <source>
        <strain evidence="2 3">CBS 609.92</strain>
    </source>
</reference>
<dbReference type="EMBL" id="QJNS01000381">
    <property type="protein sequence ID" value="RYO78482.1"/>
    <property type="molecule type" value="Genomic_DNA"/>
</dbReference>
<evidence type="ECO:0000313" key="2">
    <source>
        <dbReference type="EMBL" id="RYO78482.1"/>
    </source>
</evidence>
<dbReference type="InterPro" id="IPR032675">
    <property type="entry name" value="LRR_dom_sf"/>
</dbReference>
<evidence type="ECO:0000256" key="1">
    <source>
        <dbReference type="SAM" id="MobiDB-lite"/>
    </source>
</evidence>
<dbReference type="SUPFAM" id="SSF52075">
    <property type="entry name" value="Outer arm dynein light chain 1"/>
    <property type="match status" value="1"/>
</dbReference>
<gene>
    <name evidence="2" type="ORF">DL762_008667</name>
</gene>
<dbReference type="Proteomes" id="UP000294003">
    <property type="component" value="Unassembled WGS sequence"/>
</dbReference>
<comment type="caution">
    <text evidence="2">The sequence shown here is derived from an EMBL/GenBank/DDBJ whole genome shotgun (WGS) entry which is preliminary data.</text>
</comment>
<feature type="region of interest" description="Disordered" evidence="1">
    <location>
        <begin position="154"/>
        <end position="183"/>
    </location>
</feature>
<sequence>MVAFPGNAMTEVPEDSLPSRLRWLILTDNRIRSLLESIGQCSRLQRCMLAGNEPRALPAGMVSCERLGLLRLSVNRTRELPAWLFGLPELAFLSSARNPCSATAVDPAAAELARTSWGRHPVHELLGEGASGAISEGAWGAPDDPRQVTVKLFKGEATSDGTPADEMRSLHPGRIPSKTSSAR</sequence>